<comment type="caution">
    <text evidence="12">The sequence shown here is derived from an EMBL/GenBank/DDBJ whole genome shotgun (WGS) entry which is preliminary data.</text>
</comment>
<evidence type="ECO:0000259" key="11">
    <source>
        <dbReference type="Pfam" id="PF07715"/>
    </source>
</evidence>
<dbReference type="SUPFAM" id="SSF49464">
    <property type="entry name" value="Carboxypeptidase regulatory domain-like"/>
    <property type="match status" value="1"/>
</dbReference>
<organism evidence="12 13">
    <name type="scientific">Bacteroides graminisolvens DSM 19988 = JCM 15093</name>
    <dbReference type="NCBI Taxonomy" id="1121097"/>
    <lineage>
        <taxon>Bacteria</taxon>
        <taxon>Pseudomonadati</taxon>
        <taxon>Bacteroidota</taxon>
        <taxon>Bacteroidia</taxon>
        <taxon>Bacteroidales</taxon>
        <taxon>Bacteroidaceae</taxon>
        <taxon>Bacteroides</taxon>
    </lineage>
</organism>
<evidence type="ECO:0000256" key="4">
    <source>
        <dbReference type="ARBA" id="ARBA00022692"/>
    </source>
</evidence>
<comment type="subcellular location">
    <subcellularLocation>
        <location evidence="1 8">Cell outer membrane</location>
        <topology evidence="1 8">Multi-pass membrane protein</topology>
    </subcellularLocation>
</comment>
<dbReference type="Pfam" id="PF13715">
    <property type="entry name" value="CarbopepD_reg_2"/>
    <property type="match status" value="1"/>
</dbReference>
<dbReference type="STRING" id="1121097.GCA_000428125_00416"/>
<keyword evidence="13" id="KW-1185">Reference proteome</keyword>
<feature type="domain" description="TonB-dependent receptor plug" evidence="11">
    <location>
        <begin position="119"/>
        <end position="227"/>
    </location>
</feature>
<evidence type="ECO:0000256" key="3">
    <source>
        <dbReference type="ARBA" id="ARBA00022452"/>
    </source>
</evidence>
<evidence type="ECO:0000256" key="9">
    <source>
        <dbReference type="RuleBase" id="RU003357"/>
    </source>
</evidence>
<evidence type="ECO:0000256" key="2">
    <source>
        <dbReference type="ARBA" id="ARBA00022448"/>
    </source>
</evidence>
<dbReference type="FunFam" id="2.60.40.1120:FF:000003">
    <property type="entry name" value="Outer membrane protein Omp121"/>
    <property type="match status" value="1"/>
</dbReference>
<proteinExistence type="inferred from homology"/>
<dbReference type="InterPro" id="IPR008969">
    <property type="entry name" value="CarboxyPept-like_regulatory"/>
</dbReference>
<dbReference type="Pfam" id="PF07715">
    <property type="entry name" value="Plug"/>
    <property type="match status" value="1"/>
</dbReference>
<dbReference type="EMBL" id="BAJS01000001">
    <property type="protein sequence ID" value="GAK35046.1"/>
    <property type="molecule type" value="Genomic_DNA"/>
</dbReference>
<evidence type="ECO:0000256" key="1">
    <source>
        <dbReference type="ARBA" id="ARBA00004571"/>
    </source>
</evidence>
<gene>
    <name evidence="12" type="ORF">JCM15093_121</name>
</gene>
<keyword evidence="5 9" id="KW-0798">TonB box</keyword>
<dbReference type="InterPro" id="IPR000531">
    <property type="entry name" value="Beta-barrel_TonB"/>
</dbReference>
<dbReference type="InterPro" id="IPR037066">
    <property type="entry name" value="Plug_dom_sf"/>
</dbReference>
<dbReference type="SUPFAM" id="SSF56935">
    <property type="entry name" value="Porins"/>
    <property type="match status" value="1"/>
</dbReference>
<keyword evidence="4 8" id="KW-0812">Transmembrane</keyword>
<accession>A0A069CYE0</accession>
<dbReference type="InterPro" id="IPR036942">
    <property type="entry name" value="Beta-barrel_TonB_sf"/>
</dbReference>
<dbReference type="NCBIfam" id="TIGR04056">
    <property type="entry name" value="OMP_RagA_SusC"/>
    <property type="match status" value="1"/>
</dbReference>
<keyword evidence="6 8" id="KW-0472">Membrane</keyword>
<keyword evidence="2 8" id="KW-0813">Transport</keyword>
<dbReference type="Proteomes" id="UP000027601">
    <property type="component" value="Unassembled WGS sequence"/>
</dbReference>
<comment type="similarity">
    <text evidence="8 9">Belongs to the TonB-dependent receptor family.</text>
</comment>
<evidence type="ECO:0000256" key="8">
    <source>
        <dbReference type="PROSITE-ProRule" id="PRU01360"/>
    </source>
</evidence>
<dbReference type="InterPro" id="IPR012910">
    <property type="entry name" value="Plug_dom"/>
</dbReference>
<dbReference type="NCBIfam" id="TIGR04057">
    <property type="entry name" value="SusC_RagA_signa"/>
    <property type="match status" value="1"/>
</dbReference>
<evidence type="ECO:0000259" key="10">
    <source>
        <dbReference type="Pfam" id="PF00593"/>
    </source>
</evidence>
<name>A0A069CYE0_9BACE</name>
<keyword evidence="7 8" id="KW-0998">Cell outer membrane</keyword>
<dbReference type="Gene3D" id="2.170.130.10">
    <property type="entry name" value="TonB-dependent receptor, plug domain"/>
    <property type="match status" value="1"/>
</dbReference>
<sequence>MLLIGNTESFAETTTLSTVNTSSEQQQAQQIQGKIVDAKGEPVIGASVLEKGTTNGTITDIDGNFTIHCKTGSLLVISYIGYKTQEIRASKNVKITLTEDTELLDEVVVVGYGAQKKVNLTGAVSNVNVQEAIASRPVTDVAKALQGITPGLTITNKVGGIGTESTIKLRGSVGSLSASSGTAPLILVDNVEVPSINLVNPDDIETISVLKDAASASIYGTRAAWGVILITTKQGKKSNKVKVSYSNNYAWSTPTTMAELASASDNAEYIMTILERLGQTSITNIGYTIDATAVEKIKEWEQKYGNMSQSALGEMQEGRDFEIRGGKTYFYRSFDPIEEFTRNWTPQQNHNLSVNGGNDKTTYNISLGYLQQEGVMKFNSDQYDRYTLNSSITTNIKDWWKVKANVLFTRSINDQPYKYTSGQYDAWFYLMRWPRWYPYTTYDGKEFRSAVTDIKAGNRESLTSNYIRTNLGTEISPIKDLTINFDYTFSMLIDAQKRNGGTIMAYNMFSASPFDNYSDIYGSSHNRVTQSSKYTMANIFKAYATYNFKLKDKHEFKVMAGMDAETRERLSHYSERRGLISTILPEIALATGDQYSYNSSDSYHNDFAAAGFFGRINYNYLQKYLLEINARYDGSSKFPKGEKWALFPSVSAGWRASEETFMEWAKPALSNLKIRGSWGTIGNQDVASNSFISTMTSGNSGWVVNGLNQLYLGSPSVVSSSLTWERVTTFDLGLDARFFNDELGFTFDWYRRVTSDMHCAGETLPATFGSSSPKINYGEITGNGFELGMDYNHRFATGLGLNVKASISHIREKITKFNGTNNNIYGNYEGKVLGEIWGYETDRLFQEDDFNADGTLKSGIPSQSLYETGSFKFGPGDVKYRNLDNDDKISYGKNTVEDHGDLKVIGNSLPDYEYSFSLGFDYKGFDLSTFFQGVGKRDYWGYGSVAIPSGGSSYADAAYAHQMNYWTPENKNAFYPRPSNNAWVSNAQNFLRQTRYLSDMSYLRCKNITVGYTLPKEWMKKIYFESARFYVSAENLFEFDNMKIPVDPESTAYKTGYGDESWSFGRSYPYSRTISFGIQVNL</sequence>
<dbReference type="InterPro" id="IPR039426">
    <property type="entry name" value="TonB-dep_rcpt-like"/>
</dbReference>
<evidence type="ECO:0000256" key="6">
    <source>
        <dbReference type="ARBA" id="ARBA00023136"/>
    </source>
</evidence>
<evidence type="ECO:0000313" key="13">
    <source>
        <dbReference type="Proteomes" id="UP000027601"/>
    </source>
</evidence>
<dbReference type="PROSITE" id="PS52016">
    <property type="entry name" value="TONB_DEPENDENT_REC_3"/>
    <property type="match status" value="1"/>
</dbReference>
<evidence type="ECO:0000313" key="12">
    <source>
        <dbReference type="EMBL" id="GAK35046.1"/>
    </source>
</evidence>
<dbReference type="Gene3D" id="2.40.170.20">
    <property type="entry name" value="TonB-dependent receptor, beta-barrel domain"/>
    <property type="match status" value="1"/>
</dbReference>
<dbReference type="InterPro" id="IPR023997">
    <property type="entry name" value="TonB-dep_OMP_SusC/RagA_CS"/>
</dbReference>
<evidence type="ECO:0000256" key="5">
    <source>
        <dbReference type="ARBA" id="ARBA00023077"/>
    </source>
</evidence>
<feature type="domain" description="TonB-dependent receptor-like beta-barrel" evidence="10">
    <location>
        <begin position="437"/>
        <end position="1036"/>
    </location>
</feature>
<evidence type="ECO:0000256" key="7">
    <source>
        <dbReference type="ARBA" id="ARBA00023237"/>
    </source>
</evidence>
<dbReference type="InterPro" id="IPR023996">
    <property type="entry name" value="TonB-dep_OMP_SusC/RagA"/>
</dbReference>
<keyword evidence="12" id="KW-0675">Receptor</keyword>
<reference evidence="12 13" key="1">
    <citation type="journal article" date="2015" name="Microbes Environ.">
        <title>Distribution and evolution of nitrogen fixation genes in the phylum bacteroidetes.</title>
        <authorList>
            <person name="Inoue J."/>
            <person name="Oshima K."/>
            <person name="Suda W."/>
            <person name="Sakamoto M."/>
            <person name="Iino T."/>
            <person name="Noda S."/>
            <person name="Hongoh Y."/>
            <person name="Hattori M."/>
            <person name="Ohkuma M."/>
        </authorList>
    </citation>
    <scope>NUCLEOTIDE SEQUENCE [LARGE SCALE GENOMIC DNA]</scope>
    <source>
        <strain evidence="12 13">JCM 15093</strain>
    </source>
</reference>
<protein>
    <submittedName>
        <fullName evidence="12">TonB-dependent receptor</fullName>
    </submittedName>
</protein>
<dbReference type="AlphaFoldDB" id="A0A069CYE0"/>
<dbReference type="Gene3D" id="2.60.40.1120">
    <property type="entry name" value="Carboxypeptidase-like, regulatory domain"/>
    <property type="match status" value="1"/>
</dbReference>
<dbReference type="GO" id="GO:0009279">
    <property type="term" value="C:cell outer membrane"/>
    <property type="evidence" value="ECO:0007669"/>
    <property type="project" value="UniProtKB-SubCell"/>
</dbReference>
<dbReference type="Pfam" id="PF00593">
    <property type="entry name" value="TonB_dep_Rec_b-barrel"/>
    <property type="match status" value="1"/>
</dbReference>
<dbReference type="eggNOG" id="COG1629">
    <property type="taxonomic scope" value="Bacteria"/>
</dbReference>
<keyword evidence="3 8" id="KW-1134">Transmembrane beta strand</keyword>